<dbReference type="HOGENOM" id="CLU_3339616_0_0_9"/>
<sequence length="37" mass="4224">MDFLQAYWNYVLGGILVPIALIGYIKTKPKKAKKSVR</sequence>
<dbReference type="Proteomes" id="UP000006744">
    <property type="component" value="Plasmid pG9842_209"/>
</dbReference>
<gene>
    <name evidence="2" type="ordered locus">BCG9842_0050</name>
</gene>
<evidence type="ECO:0000313" key="3">
    <source>
        <dbReference type="Proteomes" id="UP000006744"/>
    </source>
</evidence>
<feature type="transmembrane region" description="Helical" evidence="1">
    <location>
        <begin position="6"/>
        <end position="25"/>
    </location>
</feature>
<keyword evidence="1" id="KW-0812">Transmembrane</keyword>
<reference evidence="2 3" key="1">
    <citation type="submission" date="2008-10" db="EMBL/GenBank/DDBJ databases">
        <title>Genome sequence of Bacillus cereus G9842.</title>
        <authorList>
            <person name="Dodson R.J."/>
            <person name="Durkin A.S."/>
            <person name="Rosovitz M.J."/>
            <person name="Rasko D.A."/>
            <person name="Hoffmaster A."/>
            <person name="Ravel J."/>
            <person name="Sutton G."/>
        </authorList>
    </citation>
    <scope>NUCLEOTIDE SEQUENCE [LARGE SCALE GENOMIC DNA]</scope>
    <source>
        <strain evidence="2 3">G9842</strain>
        <plasmid evidence="2 3">pG9842_209</plasmid>
    </source>
</reference>
<dbReference type="AlphaFoldDB" id="B7IZ73"/>
<protein>
    <submittedName>
        <fullName evidence="2">Uncharacterized protein</fullName>
    </submittedName>
</protein>
<dbReference type="EMBL" id="CP001187">
    <property type="protein sequence ID" value="ACK98494.1"/>
    <property type="molecule type" value="Genomic_DNA"/>
</dbReference>
<accession>B7IZ73</accession>
<evidence type="ECO:0000256" key="1">
    <source>
        <dbReference type="SAM" id="Phobius"/>
    </source>
</evidence>
<keyword evidence="1" id="KW-0472">Membrane</keyword>
<proteinExistence type="predicted"/>
<organism evidence="2 3">
    <name type="scientific">Bacillus cereus (strain G9842)</name>
    <dbReference type="NCBI Taxonomy" id="405531"/>
    <lineage>
        <taxon>Bacteria</taxon>
        <taxon>Bacillati</taxon>
        <taxon>Bacillota</taxon>
        <taxon>Bacilli</taxon>
        <taxon>Bacillales</taxon>
        <taxon>Bacillaceae</taxon>
        <taxon>Bacillus</taxon>
        <taxon>Bacillus cereus group</taxon>
    </lineage>
</organism>
<keyword evidence="1" id="KW-1133">Transmembrane helix</keyword>
<name>B7IZ73_BACC2</name>
<geneLocation type="plasmid" evidence="2 3">
    <name>pG9842_209</name>
</geneLocation>
<dbReference type="KEGG" id="bcg:BCG9842_0050"/>
<keyword evidence="2" id="KW-0614">Plasmid</keyword>
<evidence type="ECO:0000313" key="2">
    <source>
        <dbReference type="EMBL" id="ACK98494.1"/>
    </source>
</evidence>